<dbReference type="STRING" id="96773.Tchl_3065"/>
<dbReference type="Proteomes" id="UP000185739">
    <property type="component" value="Chromosome"/>
</dbReference>
<evidence type="ECO:0000313" key="2">
    <source>
        <dbReference type="Proteomes" id="UP000185739"/>
    </source>
</evidence>
<proteinExistence type="predicted"/>
<reference evidence="1 2" key="1">
    <citation type="submission" date="2016-12" db="EMBL/GenBank/DDBJ databases">
        <title>Complete genome sequence of Thauera chlorobenzoica, a Betaproteobacterium degrading haloaromatics anaerobically to CO2 and halides.</title>
        <authorList>
            <person name="Goris T."/>
            <person name="Mergelsberg M."/>
            <person name="Boll M."/>
        </authorList>
    </citation>
    <scope>NUCLEOTIDE SEQUENCE [LARGE SCALE GENOMIC DNA]</scope>
    <source>
        <strain evidence="1 2">3CB1</strain>
    </source>
</reference>
<sequence>MRDIGAELKSLRLFGMAAAWNEISADDGAAVQSSRWLIERNR</sequence>
<dbReference type="AlphaFoldDB" id="A0A1L6FG24"/>
<dbReference type="EMBL" id="CP018839">
    <property type="protein sequence ID" value="APR05878.1"/>
    <property type="molecule type" value="Genomic_DNA"/>
</dbReference>
<accession>A0A1L6FG24</accession>
<name>A0A1L6FG24_9RHOO</name>
<protein>
    <submittedName>
        <fullName evidence="1">Mobile element protein</fullName>
    </submittedName>
</protein>
<keyword evidence="2" id="KW-1185">Reference proteome</keyword>
<dbReference type="RefSeq" id="WP_269745425.1">
    <property type="nucleotide sequence ID" value="NZ_CP018839.1"/>
</dbReference>
<evidence type="ECO:0000313" key="1">
    <source>
        <dbReference type="EMBL" id="APR05878.1"/>
    </source>
</evidence>
<dbReference type="KEGG" id="tcl:Tchl_3065"/>
<gene>
    <name evidence="1" type="ORF">Tchl_3065</name>
</gene>
<organism evidence="1 2">
    <name type="scientific">Thauera chlorobenzoica</name>
    <dbReference type="NCBI Taxonomy" id="96773"/>
    <lineage>
        <taxon>Bacteria</taxon>
        <taxon>Pseudomonadati</taxon>
        <taxon>Pseudomonadota</taxon>
        <taxon>Betaproteobacteria</taxon>
        <taxon>Rhodocyclales</taxon>
        <taxon>Zoogloeaceae</taxon>
        <taxon>Thauera</taxon>
    </lineage>
</organism>